<dbReference type="Gene3D" id="3.40.50.2300">
    <property type="match status" value="2"/>
</dbReference>
<dbReference type="PANTHER" id="PTHR30483:SF38">
    <property type="entry name" value="BLR7848 PROTEIN"/>
    <property type="match status" value="1"/>
</dbReference>
<dbReference type="PANTHER" id="PTHR30483">
    <property type="entry name" value="LEUCINE-SPECIFIC-BINDING PROTEIN"/>
    <property type="match status" value="1"/>
</dbReference>
<dbReference type="CDD" id="cd06333">
    <property type="entry name" value="PBP1_ABC_RPA1789-like"/>
    <property type="match status" value="1"/>
</dbReference>
<accession>A0ABR7RQ07</accession>
<dbReference type="EMBL" id="JACTVA010000028">
    <property type="protein sequence ID" value="MBC9208240.1"/>
    <property type="molecule type" value="Genomic_DNA"/>
</dbReference>
<comment type="caution">
    <text evidence="6">The sequence shown here is derived from an EMBL/GenBank/DDBJ whole genome shotgun (WGS) entry which is preliminary data.</text>
</comment>
<sequence length="383" mass="40591">MRKLAAGLMLALGLTTAAQAADPVRVGVVISETGPGASLGIPEGRSIRLLPREIEGRPIEWIVLDDGSDTTRAVTNMRKLISDNRVDAIIGSTVTPASIAMVEVAAEQRIPMISLAGSAAIVTPVDERRRWVFKTAQNDALMAGAVVEHMAAAGVKSLGVIAVSDSYGDGWLGIMAPLLEARGIRVVATERYARTDTSATGQTLKVLSARPDAVFIISAGTPAALPAKALRERGYRGPMYQTHGVANADFLRVGGRDVEGTVLPVAPVTVADQLPENHPSRTIARQYRDAYEAAHGANSVSAFGSYAYDAGLLLQRALPVALRTAQPGTPEFRTALRDALEGLRDVTYVNGVANMSATDHVGQDERARVMAIIKDGTWQALPR</sequence>
<feature type="signal peptide" evidence="4">
    <location>
        <begin position="1"/>
        <end position="20"/>
    </location>
</feature>
<keyword evidence="3" id="KW-0813">Transport</keyword>
<gene>
    <name evidence="6" type="ORF">IBL26_15455</name>
</gene>
<evidence type="ECO:0000313" key="6">
    <source>
        <dbReference type="EMBL" id="MBC9208240.1"/>
    </source>
</evidence>
<feature type="domain" description="Leucine-binding protein" evidence="5">
    <location>
        <begin position="23"/>
        <end position="374"/>
    </location>
</feature>
<organism evidence="6 7">
    <name type="scientific">Teichococcus aerophilus</name>
    <dbReference type="NCBI Taxonomy" id="1224513"/>
    <lineage>
        <taxon>Bacteria</taxon>
        <taxon>Pseudomonadati</taxon>
        <taxon>Pseudomonadota</taxon>
        <taxon>Alphaproteobacteria</taxon>
        <taxon>Acetobacterales</taxon>
        <taxon>Roseomonadaceae</taxon>
        <taxon>Roseomonas</taxon>
    </lineage>
</organism>
<dbReference type="InterPro" id="IPR028081">
    <property type="entry name" value="Leu-bd"/>
</dbReference>
<protein>
    <submittedName>
        <fullName evidence="6">ABC transporter substrate-binding protein</fullName>
    </submittedName>
</protein>
<proteinExistence type="inferred from homology"/>
<reference evidence="6 7" key="1">
    <citation type="journal article" date="2013" name="Int. J. Syst. Evol. Microbiol.">
        <title>Roseomonas aerophila sp. nov., isolated from air.</title>
        <authorList>
            <person name="Kim S.J."/>
            <person name="Weon H.Y."/>
            <person name="Ahn J.H."/>
            <person name="Hong S.B."/>
            <person name="Seok S.J."/>
            <person name="Whang K.S."/>
            <person name="Kwon S.W."/>
        </authorList>
    </citation>
    <scope>NUCLEOTIDE SEQUENCE [LARGE SCALE GENOMIC DNA]</scope>
    <source>
        <strain evidence="6 7">NBRC 108923</strain>
    </source>
</reference>
<evidence type="ECO:0000256" key="2">
    <source>
        <dbReference type="ARBA" id="ARBA00022729"/>
    </source>
</evidence>
<dbReference type="SUPFAM" id="SSF53822">
    <property type="entry name" value="Periplasmic binding protein-like I"/>
    <property type="match status" value="1"/>
</dbReference>
<feature type="chain" id="PRO_5045917693" evidence="4">
    <location>
        <begin position="21"/>
        <end position="383"/>
    </location>
</feature>
<evidence type="ECO:0000313" key="7">
    <source>
        <dbReference type="Proteomes" id="UP000626026"/>
    </source>
</evidence>
<dbReference type="InterPro" id="IPR051010">
    <property type="entry name" value="BCAA_transport"/>
</dbReference>
<evidence type="ECO:0000256" key="1">
    <source>
        <dbReference type="ARBA" id="ARBA00010062"/>
    </source>
</evidence>
<dbReference type="RefSeq" id="WP_187785399.1">
    <property type="nucleotide sequence ID" value="NZ_JACTVA010000028.1"/>
</dbReference>
<keyword evidence="7" id="KW-1185">Reference proteome</keyword>
<dbReference type="InterPro" id="IPR028082">
    <property type="entry name" value="Peripla_BP_I"/>
</dbReference>
<keyword evidence="2 4" id="KW-0732">Signal</keyword>
<dbReference type="Pfam" id="PF13458">
    <property type="entry name" value="Peripla_BP_6"/>
    <property type="match status" value="1"/>
</dbReference>
<name>A0ABR7RQ07_9PROT</name>
<dbReference type="Proteomes" id="UP000626026">
    <property type="component" value="Unassembled WGS sequence"/>
</dbReference>
<comment type="similarity">
    <text evidence="1">Belongs to the leucine-binding protein family.</text>
</comment>
<evidence type="ECO:0000256" key="3">
    <source>
        <dbReference type="ARBA" id="ARBA00022970"/>
    </source>
</evidence>
<evidence type="ECO:0000256" key="4">
    <source>
        <dbReference type="SAM" id="SignalP"/>
    </source>
</evidence>
<keyword evidence="3" id="KW-0029">Amino-acid transport</keyword>
<evidence type="ECO:0000259" key="5">
    <source>
        <dbReference type="Pfam" id="PF13458"/>
    </source>
</evidence>